<dbReference type="PANTHER" id="PTHR10656:SF69">
    <property type="entry name" value="MAB-21-LIKE HHH_H2TH-LIKE DOMAIN-CONTAINING PROTEIN"/>
    <property type="match status" value="1"/>
</dbReference>
<accession>A0A9D4CJP9</accession>
<comment type="caution">
    <text evidence="2">The sequence shown here is derived from an EMBL/GenBank/DDBJ whole genome shotgun (WGS) entry which is preliminary data.</text>
</comment>
<dbReference type="SMART" id="SM01265">
    <property type="entry name" value="Mab-21"/>
    <property type="match status" value="1"/>
</dbReference>
<dbReference type="OrthoDB" id="6132741at2759"/>
<evidence type="ECO:0000259" key="1">
    <source>
        <dbReference type="Pfam" id="PF20266"/>
    </source>
</evidence>
<reference evidence="2" key="1">
    <citation type="journal article" date="2019" name="bioRxiv">
        <title>The Genome of the Zebra Mussel, Dreissena polymorpha: A Resource for Invasive Species Research.</title>
        <authorList>
            <person name="McCartney M.A."/>
            <person name="Auch B."/>
            <person name="Kono T."/>
            <person name="Mallez S."/>
            <person name="Zhang Y."/>
            <person name="Obille A."/>
            <person name="Becker A."/>
            <person name="Abrahante J.E."/>
            <person name="Garbe J."/>
            <person name="Badalamenti J.P."/>
            <person name="Herman A."/>
            <person name="Mangelson H."/>
            <person name="Liachko I."/>
            <person name="Sullivan S."/>
            <person name="Sone E.D."/>
            <person name="Koren S."/>
            <person name="Silverstein K.A.T."/>
            <person name="Beckman K.B."/>
            <person name="Gohl D.M."/>
        </authorList>
    </citation>
    <scope>NUCLEOTIDE SEQUENCE</scope>
    <source>
        <strain evidence="2">Duluth1</strain>
        <tissue evidence="2">Whole animal</tissue>
    </source>
</reference>
<dbReference type="InterPro" id="IPR024810">
    <property type="entry name" value="MAB21L/cGLR"/>
</dbReference>
<dbReference type="InterPro" id="IPR046906">
    <property type="entry name" value="Mab-21_HhH/H2TH-like"/>
</dbReference>
<reference evidence="2" key="2">
    <citation type="submission" date="2020-11" db="EMBL/GenBank/DDBJ databases">
        <authorList>
            <person name="McCartney M.A."/>
            <person name="Auch B."/>
            <person name="Kono T."/>
            <person name="Mallez S."/>
            <person name="Becker A."/>
            <person name="Gohl D.M."/>
            <person name="Silverstein K.A.T."/>
            <person name="Koren S."/>
            <person name="Bechman K.B."/>
            <person name="Herman A."/>
            <person name="Abrahante J.E."/>
            <person name="Garbe J."/>
        </authorList>
    </citation>
    <scope>NUCLEOTIDE SEQUENCE</scope>
    <source>
        <strain evidence="2">Duluth1</strain>
        <tissue evidence="2">Whole animal</tissue>
    </source>
</reference>
<dbReference type="Pfam" id="PF20266">
    <property type="entry name" value="Mab-21_C"/>
    <property type="match status" value="1"/>
</dbReference>
<name>A0A9D4CJP9_DREPO</name>
<sequence>MELRQFPNTDEHLIKLSDTEKSIFVSEVLADIGITEEIVETRRNTWLEIESINTLYWRLKDDNVTWYHFGSQSEGTTTFGLESDVDILIAQNDYRIIRDSNEWKQGFDNLVVHTQEDTSPGYCKLLAMNSQEPILMTEVEDDEMYEQGEDGKVYLKCDFLQDHVHVNSGEQVHGPAWNRMSAERGIDEDYVNAYYCAHLPSEAMGWIDRTKDKPWPKDDVRKRVIQSGCFIVAVGHKQSKDSRTEFRMSTTLGERILMFDMNISQIKCFVLMKMLMKTIVNKHYKDAIKSFYCKTTLFFVTEQYGKEMFREECILECLIKCLQWIYQCLKNGYNPHYMIESLDMFEGRLDATLREKVGECLNDIMANPIVALLNIPFDDYGSKLYKRIRNSNTDISEIQDSIRSKTGNFLSRAFVLWGLIEPSLYEDPLDIDLEHQIESNKEKLSRCKILHTQGDGFMQKATRRYIFILRANLSMLMSAEAIQKKCKLSDSVLQSLKQGSSTDAVAGRLKYATILMCVGDITGAYELLKEVETAYSDLAVVSVCTCSELVEYLPNSGLKEKALTFINTGVLYEHFCYCLLFVETLKPCFPSGWLDAIFRPIKSDEQQYNADDVMEYVSLDPKPYFYFMELMIQKELNNQTKALTAFQMLEKCVSEEPLFHKDTALFLLSHSLQMNGQVEKAKIIYDEACCLRKRNTGYTSSHVRYNN</sequence>
<protein>
    <recommendedName>
        <fullName evidence="1">Mab-21-like HhH/H2TH-like domain-containing protein</fullName>
    </recommendedName>
</protein>
<keyword evidence="3" id="KW-1185">Reference proteome</keyword>
<dbReference type="EMBL" id="JAIWYP010000012">
    <property type="protein sequence ID" value="KAH3726574.1"/>
    <property type="molecule type" value="Genomic_DNA"/>
</dbReference>
<dbReference type="Proteomes" id="UP000828390">
    <property type="component" value="Unassembled WGS sequence"/>
</dbReference>
<proteinExistence type="predicted"/>
<feature type="domain" description="Mab-21-like HhH/H2TH-like" evidence="1">
    <location>
        <begin position="266"/>
        <end position="357"/>
    </location>
</feature>
<gene>
    <name evidence="2" type="ORF">DPMN_052441</name>
</gene>
<evidence type="ECO:0000313" key="2">
    <source>
        <dbReference type="EMBL" id="KAH3726574.1"/>
    </source>
</evidence>
<evidence type="ECO:0000313" key="3">
    <source>
        <dbReference type="Proteomes" id="UP000828390"/>
    </source>
</evidence>
<dbReference type="PANTHER" id="PTHR10656">
    <property type="entry name" value="CELL FATE DETERMINING PROTEIN MAB21-RELATED"/>
    <property type="match status" value="1"/>
</dbReference>
<organism evidence="2 3">
    <name type="scientific">Dreissena polymorpha</name>
    <name type="common">Zebra mussel</name>
    <name type="synonym">Mytilus polymorpha</name>
    <dbReference type="NCBI Taxonomy" id="45954"/>
    <lineage>
        <taxon>Eukaryota</taxon>
        <taxon>Metazoa</taxon>
        <taxon>Spiralia</taxon>
        <taxon>Lophotrochozoa</taxon>
        <taxon>Mollusca</taxon>
        <taxon>Bivalvia</taxon>
        <taxon>Autobranchia</taxon>
        <taxon>Heteroconchia</taxon>
        <taxon>Euheterodonta</taxon>
        <taxon>Imparidentia</taxon>
        <taxon>Neoheterodontei</taxon>
        <taxon>Myida</taxon>
        <taxon>Dreissenoidea</taxon>
        <taxon>Dreissenidae</taxon>
        <taxon>Dreissena</taxon>
    </lineage>
</organism>
<dbReference type="Gene3D" id="1.10.1410.40">
    <property type="match status" value="1"/>
</dbReference>
<dbReference type="AlphaFoldDB" id="A0A9D4CJP9"/>